<keyword evidence="9" id="KW-1185">Reference proteome</keyword>
<feature type="domain" description="PAS" evidence="5">
    <location>
        <begin position="185"/>
        <end position="230"/>
    </location>
</feature>
<dbReference type="PANTHER" id="PTHR32089:SF112">
    <property type="entry name" value="LYSOZYME-LIKE PROTEIN-RELATED"/>
    <property type="match status" value="1"/>
</dbReference>
<evidence type="ECO:0000256" key="1">
    <source>
        <dbReference type="ARBA" id="ARBA00023224"/>
    </source>
</evidence>
<evidence type="ECO:0000259" key="6">
    <source>
        <dbReference type="PROSITE" id="PS50113"/>
    </source>
</evidence>
<evidence type="ECO:0000313" key="8">
    <source>
        <dbReference type="EMBL" id="MDV2482765.1"/>
    </source>
</evidence>
<dbReference type="CDD" id="cd00130">
    <property type="entry name" value="PAS"/>
    <property type="match status" value="1"/>
</dbReference>
<dbReference type="PRINTS" id="PR00260">
    <property type="entry name" value="CHEMTRNSDUCR"/>
</dbReference>
<dbReference type="PROSITE" id="PS50885">
    <property type="entry name" value="HAMP"/>
    <property type="match status" value="1"/>
</dbReference>
<dbReference type="PROSITE" id="PS50111">
    <property type="entry name" value="CHEMOTAXIS_TRANSDUC_2"/>
    <property type="match status" value="1"/>
</dbReference>
<dbReference type="Pfam" id="PF00672">
    <property type="entry name" value="HAMP"/>
    <property type="match status" value="1"/>
</dbReference>
<dbReference type="InterPro" id="IPR004089">
    <property type="entry name" value="MCPsignal_dom"/>
</dbReference>
<comment type="caution">
    <text evidence="8">The sequence shown here is derived from an EMBL/GenBank/DDBJ whole genome shotgun (WGS) entry which is preliminary data.</text>
</comment>
<dbReference type="EMBL" id="WBKO01000003">
    <property type="protein sequence ID" value="MDV2482765.1"/>
    <property type="molecule type" value="Genomic_DNA"/>
</dbReference>
<dbReference type="SMART" id="SM00304">
    <property type="entry name" value="HAMP"/>
    <property type="match status" value="3"/>
</dbReference>
<evidence type="ECO:0000259" key="7">
    <source>
        <dbReference type="PROSITE" id="PS50885"/>
    </source>
</evidence>
<sequence>MDTATLNNALDQIVAGNYSTRIDETTVGDELRPLAGRLNAALAALEGREEAHQKELRETAALKRRFTLMIRDNPLAIAVLRPDKSRIDINDEYARMWRGTRKETLAKKIYDYDVTILDGEHFYACYETKQRTRTTVLAKWPDGVKKYLTLNAIPILDEKGEIEVAFYVWNDTTHEHDLVEQARDKAAWYESILDAVPFPVSVTDLDTNWTFINRAVETFIGKKRAEVLGRPCREWNANICNTSNCGITCLRRGQQQTFFEQSGGNFQVDTSYVRNARGENVGHVEVVQDISSTVKVANYMDVEVQRLAGNLSRLAAGNLEFDTAVAPADRYTEEVRQNFVRIAESLVEVRGNIGAMLEDAAMLAQAAQDGNLRARADVARHEGEYRRIVEGVNAMLDSVIAPLNVAADFITDVSMGNELEKVTGDYRGDYARIKESINRCREILYGVLGEITMLTQAAVDGRLETRGDTRKFDGAWVQMIGGINATLDAVVGPINEAKRVSEEYANGNFRARVDGNLKVAGDFVAFKKALDNIGVQVSATLAETSRAIVQVEEGTAETSKGSEEIAKAAEQVSNTSQRCADLAKQVLDRIEAVDRQMADLSASNEEIASTSQNVLERAQNAARQGHQAQGLGDEASKKMQIVEGIAQQSVEEIEGLNARMREINNIVKLITDIANQVNLLALNAAIEAARAGEHGRGFAVVAGEVRNLAGEAKSATRQIEDVIGGIRASSQKTAAAIKSAHTEVGAGVSSVNKTIEALNTIISEAEVVAHGLGEIARATEDQANATNNAVQGMAEGTRLTKEMQNQMDDLAALAEEASASTEEIGSAAHEINRMARGLKGTMDRFQV</sequence>
<dbReference type="InterPro" id="IPR013767">
    <property type="entry name" value="PAS_fold"/>
</dbReference>
<dbReference type="InterPro" id="IPR000014">
    <property type="entry name" value="PAS"/>
</dbReference>
<dbReference type="Pfam" id="PF00015">
    <property type="entry name" value="MCPsignal"/>
    <property type="match status" value="1"/>
</dbReference>
<dbReference type="PROSITE" id="PS50113">
    <property type="entry name" value="PAC"/>
    <property type="match status" value="1"/>
</dbReference>
<dbReference type="InterPro" id="IPR035965">
    <property type="entry name" value="PAS-like_dom_sf"/>
</dbReference>
<evidence type="ECO:0000259" key="5">
    <source>
        <dbReference type="PROSITE" id="PS50112"/>
    </source>
</evidence>
<dbReference type="SMART" id="SM00091">
    <property type="entry name" value="PAS"/>
    <property type="match status" value="1"/>
</dbReference>
<proteinExistence type="inferred from homology"/>
<dbReference type="SMART" id="SM00283">
    <property type="entry name" value="MA"/>
    <property type="match status" value="1"/>
</dbReference>
<name>A0ABU3X4N2_9EURY</name>
<feature type="domain" description="HAMP" evidence="7">
    <location>
        <begin position="6"/>
        <end position="50"/>
    </location>
</feature>
<reference evidence="8 9" key="1">
    <citation type="submission" date="2019-10" db="EMBL/GenBank/DDBJ databases">
        <title>Isolation and characterization of Methanoculleus sp. Wushi-C6 from a hot spring well.</title>
        <authorList>
            <person name="Chen S.-C."/>
            <person name="Lan Z.-H."/>
            <person name="You Y.-T."/>
            <person name="Lai M.-C."/>
        </authorList>
    </citation>
    <scope>NUCLEOTIDE SEQUENCE [LARGE SCALE GENOMIC DNA]</scope>
    <source>
        <strain evidence="8 9">Wushi-C6</strain>
    </source>
</reference>
<protein>
    <submittedName>
        <fullName evidence="8">PAS domain S-box protein</fullName>
    </submittedName>
</protein>
<dbReference type="Gene3D" id="3.30.450.20">
    <property type="entry name" value="PAS domain"/>
    <property type="match status" value="2"/>
</dbReference>
<dbReference type="Gene3D" id="1.20.120.1530">
    <property type="match status" value="2"/>
</dbReference>
<feature type="domain" description="PAC" evidence="6">
    <location>
        <begin position="131"/>
        <end position="184"/>
    </location>
</feature>
<dbReference type="PROSITE" id="PS50112">
    <property type="entry name" value="PAS"/>
    <property type="match status" value="1"/>
</dbReference>
<dbReference type="InterPro" id="IPR004090">
    <property type="entry name" value="Chemotax_Me-accpt_rcpt"/>
</dbReference>
<evidence type="ECO:0000259" key="4">
    <source>
        <dbReference type="PROSITE" id="PS50111"/>
    </source>
</evidence>
<dbReference type="RefSeq" id="WP_317065895.1">
    <property type="nucleotide sequence ID" value="NZ_WBKO01000003.1"/>
</dbReference>
<evidence type="ECO:0000256" key="2">
    <source>
        <dbReference type="ARBA" id="ARBA00029447"/>
    </source>
</evidence>
<comment type="similarity">
    <text evidence="2">Belongs to the methyl-accepting chemotaxis (MCP) protein family.</text>
</comment>
<dbReference type="NCBIfam" id="TIGR00229">
    <property type="entry name" value="sensory_box"/>
    <property type="match status" value="1"/>
</dbReference>
<dbReference type="Pfam" id="PF00989">
    <property type="entry name" value="PAS"/>
    <property type="match status" value="1"/>
</dbReference>
<gene>
    <name evidence="8" type="ORF">F8E02_12335</name>
</gene>
<evidence type="ECO:0000313" key="9">
    <source>
        <dbReference type="Proteomes" id="UP001281203"/>
    </source>
</evidence>
<organism evidence="8 9">
    <name type="scientific">Methanoculleus caldifontis</name>
    <dbReference type="NCBI Taxonomy" id="2651577"/>
    <lineage>
        <taxon>Archaea</taxon>
        <taxon>Methanobacteriati</taxon>
        <taxon>Methanobacteriota</taxon>
        <taxon>Stenosarchaea group</taxon>
        <taxon>Methanomicrobia</taxon>
        <taxon>Methanomicrobiales</taxon>
        <taxon>Methanomicrobiaceae</taxon>
        <taxon>Methanoculleus</taxon>
    </lineage>
</organism>
<accession>A0ABU3X4N2</accession>
<dbReference type="Pfam" id="PF18947">
    <property type="entry name" value="HAMP_2"/>
    <property type="match status" value="2"/>
</dbReference>
<feature type="domain" description="Methyl-accepting transducer" evidence="4">
    <location>
        <begin position="561"/>
        <end position="797"/>
    </location>
</feature>
<dbReference type="InterPro" id="IPR000700">
    <property type="entry name" value="PAS-assoc_C"/>
</dbReference>
<dbReference type="CDD" id="cd11386">
    <property type="entry name" value="MCP_signal"/>
    <property type="match status" value="1"/>
</dbReference>
<dbReference type="Proteomes" id="UP001281203">
    <property type="component" value="Unassembled WGS sequence"/>
</dbReference>
<dbReference type="SUPFAM" id="SSF55785">
    <property type="entry name" value="PYP-like sensor domain (PAS domain)"/>
    <property type="match status" value="2"/>
</dbReference>
<keyword evidence="1 3" id="KW-0807">Transducer</keyword>
<dbReference type="SUPFAM" id="SSF58104">
    <property type="entry name" value="Methyl-accepting chemotaxis protein (MCP) signaling domain"/>
    <property type="match status" value="1"/>
</dbReference>
<dbReference type="Gene3D" id="1.10.287.950">
    <property type="entry name" value="Methyl-accepting chemotaxis protein"/>
    <property type="match status" value="1"/>
</dbReference>
<dbReference type="InterPro" id="IPR003660">
    <property type="entry name" value="HAMP_dom"/>
</dbReference>
<dbReference type="PANTHER" id="PTHR32089">
    <property type="entry name" value="METHYL-ACCEPTING CHEMOTAXIS PROTEIN MCPB"/>
    <property type="match status" value="1"/>
</dbReference>
<evidence type="ECO:0000256" key="3">
    <source>
        <dbReference type="PROSITE-ProRule" id="PRU00284"/>
    </source>
</evidence>